<evidence type="ECO:0000313" key="2">
    <source>
        <dbReference type="EMBL" id="KZS18128.1"/>
    </source>
</evidence>
<proteinExistence type="predicted"/>
<organism evidence="2 3">
    <name type="scientific">Daphnia magna</name>
    <dbReference type="NCBI Taxonomy" id="35525"/>
    <lineage>
        <taxon>Eukaryota</taxon>
        <taxon>Metazoa</taxon>
        <taxon>Ecdysozoa</taxon>
        <taxon>Arthropoda</taxon>
        <taxon>Crustacea</taxon>
        <taxon>Branchiopoda</taxon>
        <taxon>Diplostraca</taxon>
        <taxon>Cladocera</taxon>
        <taxon>Anomopoda</taxon>
        <taxon>Daphniidae</taxon>
        <taxon>Daphnia</taxon>
    </lineage>
</organism>
<sequence length="123" mass="12909">MIKMSGSNRFVWNLFAVFLVSLITPHIAAVTAPASINMTAISTEANVEDNRPVVVAGGSGLLGALAAPLASSGVAIELEELLPEIIENGTASHMTILQGETALLPCKAYSLGQRTVRIFILSF</sequence>
<reference evidence="2 3" key="1">
    <citation type="submission" date="2016-03" db="EMBL/GenBank/DDBJ databases">
        <title>EvidentialGene: Evidence-directed Construction of Genes on Genomes.</title>
        <authorList>
            <person name="Gilbert D.G."/>
            <person name="Choi J.-H."/>
            <person name="Mockaitis K."/>
            <person name="Colbourne J."/>
            <person name="Pfrender M."/>
        </authorList>
    </citation>
    <scope>NUCLEOTIDE SEQUENCE [LARGE SCALE GENOMIC DNA]</scope>
    <source>
        <strain evidence="2 3">Xinb3</strain>
        <tissue evidence="2">Complete organism</tissue>
    </source>
</reference>
<feature type="signal peptide" evidence="1">
    <location>
        <begin position="1"/>
        <end position="29"/>
    </location>
</feature>
<protein>
    <submittedName>
        <fullName evidence="2">Uncharacterized protein</fullName>
    </submittedName>
</protein>
<gene>
    <name evidence="2" type="ORF">APZ42_016127</name>
</gene>
<dbReference type="EMBL" id="LRGB01000568">
    <property type="protein sequence ID" value="KZS18128.1"/>
    <property type="molecule type" value="Genomic_DNA"/>
</dbReference>
<accession>A0A162NMY0</accession>
<evidence type="ECO:0000313" key="3">
    <source>
        <dbReference type="Proteomes" id="UP000076858"/>
    </source>
</evidence>
<dbReference type="OrthoDB" id="10012075at2759"/>
<dbReference type="Proteomes" id="UP000076858">
    <property type="component" value="Unassembled WGS sequence"/>
</dbReference>
<keyword evidence="3" id="KW-1185">Reference proteome</keyword>
<feature type="chain" id="PRO_5007838299" evidence="1">
    <location>
        <begin position="30"/>
        <end position="123"/>
    </location>
</feature>
<evidence type="ECO:0000256" key="1">
    <source>
        <dbReference type="SAM" id="SignalP"/>
    </source>
</evidence>
<comment type="caution">
    <text evidence="2">The sequence shown here is derived from an EMBL/GenBank/DDBJ whole genome shotgun (WGS) entry which is preliminary data.</text>
</comment>
<name>A0A162NMY0_9CRUS</name>
<keyword evidence="1" id="KW-0732">Signal</keyword>
<dbReference type="AlphaFoldDB" id="A0A162NMY0"/>